<dbReference type="AlphaFoldDB" id="A0AA86R371"/>
<reference evidence="1" key="1">
    <citation type="submission" date="2023-06" db="EMBL/GenBank/DDBJ databases">
        <authorList>
            <person name="Kurt Z."/>
        </authorList>
    </citation>
    <scope>NUCLEOTIDE SEQUENCE</scope>
</reference>
<accession>A0AA86R371</accession>
<proteinExistence type="predicted"/>
<protein>
    <submittedName>
        <fullName evidence="2">Hypothetical_protein</fullName>
    </submittedName>
</protein>
<evidence type="ECO:0000313" key="1">
    <source>
        <dbReference type="EMBL" id="CAI9970891.1"/>
    </source>
</evidence>
<gene>
    <name evidence="2" type="ORF">HINF_LOCUS35255</name>
    <name evidence="1" type="ORF">HINF_LOCUS58536</name>
</gene>
<evidence type="ECO:0000313" key="3">
    <source>
        <dbReference type="Proteomes" id="UP001642409"/>
    </source>
</evidence>
<organism evidence="1">
    <name type="scientific">Hexamita inflata</name>
    <dbReference type="NCBI Taxonomy" id="28002"/>
    <lineage>
        <taxon>Eukaryota</taxon>
        <taxon>Metamonada</taxon>
        <taxon>Diplomonadida</taxon>
        <taxon>Hexamitidae</taxon>
        <taxon>Hexamitinae</taxon>
        <taxon>Hexamita</taxon>
    </lineage>
</organism>
<keyword evidence="3" id="KW-1185">Reference proteome</keyword>
<name>A0AA86R371_9EUKA</name>
<dbReference type="EMBL" id="CAXDID020000127">
    <property type="protein sequence ID" value="CAL6034032.1"/>
    <property type="molecule type" value="Genomic_DNA"/>
</dbReference>
<reference evidence="2 3" key="2">
    <citation type="submission" date="2024-07" db="EMBL/GenBank/DDBJ databases">
        <authorList>
            <person name="Akdeniz Z."/>
        </authorList>
    </citation>
    <scope>NUCLEOTIDE SEQUENCE [LARGE SCALE GENOMIC DNA]</scope>
</reference>
<evidence type="ECO:0000313" key="2">
    <source>
        <dbReference type="EMBL" id="CAL6034032.1"/>
    </source>
</evidence>
<comment type="caution">
    <text evidence="1">The sequence shown here is derived from an EMBL/GenBank/DDBJ whole genome shotgun (WGS) entry which is preliminary data.</text>
</comment>
<sequence>MCCMPLNTQSFDFVSKNFESGNDILITYTKSIFKISEVLYNQNNEYKYDFNSCQILSLQCGALLHQLSHINSADPVPKRDVLPSPAVSWNHLSFFKRQCFKPVVIETFYLRVAPLEVRCVRIEVVLKKFQAEEERLLLRLSPELAFMLFLHWSGVVVYSQVGQMRELATSPFYFEYAAINELKIDNDLKKEKGESAGIRCAKESQKNNQSVSHYVHHKFENS</sequence>
<dbReference type="Proteomes" id="UP001642409">
    <property type="component" value="Unassembled WGS sequence"/>
</dbReference>
<dbReference type="EMBL" id="CATOUU010001084">
    <property type="protein sequence ID" value="CAI9970891.1"/>
    <property type="molecule type" value="Genomic_DNA"/>
</dbReference>